<protein>
    <submittedName>
        <fullName evidence="1">Uncharacterized protein</fullName>
    </submittedName>
</protein>
<proteinExistence type="predicted"/>
<accession>A0A8T0J9S6</accession>
<keyword evidence="2" id="KW-1185">Reference proteome</keyword>
<dbReference type="Proteomes" id="UP000822688">
    <property type="component" value="Chromosome 1"/>
</dbReference>
<dbReference type="AlphaFoldDB" id="A0A8T0J9S6"/>
<sequence>MQPHPPVHLNRNLKCRAFTGNVSGIRSTSTTKQSFVVCRFTPEYCINVASRYLLTPMRSINFLSLFYDWQYVRSIAEEPMTCPISVLGSL</sequence>
<evidence type="ECO:0000313" key="1">
    <source>
        <dbReference type="EMBL" id="KAG0591872.1"/>
    </source>
</evidence>
<evidence type="ECO:0000313" key="2">
    <source>
        <dbReference type="Proteomes" id="UP000822688"/>
    </source>
</evidence>
<reference evidence="1" key="1">
    <citation type="submission" date="2020-06" db="EMBL/GenBank/DDBJ databases">
        <title>WGS assembly of Ceratodon purpureus strain R40.</title>
        <authorList>
            <person name="Carey S.B."/>
            <person name="Jenkins J."/>
            <person name="Shu S."/>
            <person name="Lovell J.T."/>
            <person name="Sreedasyam A."/>
            <person name="Maumus F."/>
            <person name="Tiley G.P."/>
            <person name="Fernandez-Pozo N."/>
            <person name="Barry K."/>
            <person name="Chen C."/>
            <person name="Wang M."/>
            <person name="Lipzen A."/>
            <person name="Daum C."/>
            <person name="Saski C.A."/>
            <person name="Payton A.C."/>
            <person name="Mcbreen J.C."/>
            <person name="Conrad R.E."/>
            <person name="Kollar L.M."/>
            <person name="Olsson S."/>
            <person name="Huttunen S."/>
            <person name="Landis J.B."/>
            <person name="Wickett N.J."/>
            <person name="Johnson M.G."/>
            <person name="Rensing S.A."/>
            <person name="Grimwood J."/>
            <person name="Schmutz J."/>
            <person name="Mcdaniel S.F."/>
        </authorList>
    </citation>
    <scope>NUCLEOTIDE SEQUENCE</scope>
    <source>
        <strain evidence="1">R40</strain>
    </source>
</reference>
<organism evidence="1 2">
    <name type="scientific">Ceratodon purpureus</name>
    <name type="common">Fire moss</name>
    <name type="synonym">Dicranum purpureum</name>
    <dbReference type="NCBI Taxonomy" id="3225"/>
    <lineage>
        <taxon>Eukaryota</taxon>
        <taxon>Viridiplantae</taxon>
        <taxon>Streptophyta</taxon>
        <taxon>Embryophyta</taxon>
        <taxon>Bryophyta</taxon>
        <taxon>Bryophytina</taxon>
        <taxon>Bryopsida</taxon>
        <taxon>Dicranidae</taxon>
        <taxon>Pseudoditrichales</taxon>
        <taxon>Ditrichaceae</taxon>
        <taxon>Ceratodon</taxon>
    </lineage>
</organism>
<comment type="caution">
    <text evidence="1">The sequence shown here is derived from an EMBL/GenBank/DDBJ whole genome shotgun (WGS) entry which is preliminary data.</text>
</comment>
<gene>
    <name evidence="1" type="ORF">KC19_1G208100</name>
</gene>
<name>A0A8T0J9S6_CERPU</name>
<dbReference type="EMBL" id="CM026421">
    <property type="protein sequence ID" value="KAG0591872.1"/>
    <property type="molecule type" value="Genomic_DNA"/>
</dbReference>